<gene>
    <name evidence="2" type="ORF">DW172_15425</name>
    <name evidence="1" type="ORF">DWX06_12195</name>
</gene>
<comment type="caution">
    <text evidence="2">The sequence shown here is derived from an EMBL/GenBank/DDBJ whole genome shotgun (WGS) entry which is preliminary data.</text>
</comment>
<dbReference type="AlphaFoldDB" id="A0A414ZHR2"/>
<organism evidence="2 4">
    <name type="scientific">Agathobacter rectalis</name>
    <dbReference type="NCBI Taxonomy" id="39491"/>
    <lineage>
        <taxon>Bacteria</taxon>
        <taxon>Bacillati</taxon>
        <taxon>Bacillota</taxon>
        <taxon>Clostridia</taxon>
        <taxon>Lachnospirales</taxon>
        <taxon>Lachnospiraceae</taxon>
        <taxon>Agathobacter</taxon>
    </lineage>
</organism>
<proteinExistence type="predicted"/>
<evidence type="ECO:0000313" key="4">
    <source>
        <dbReference type="Proteomes" id="UP000285865"/>
    </source>
</evidence>
<evidence type="ECO:0000313" key="1">
    <source>
        <dbReference type="EMBL" id="RGT79712.1"/>
    </source>
</evidence>
<evidence type="ECO:0000313" key="2">
    <source>
        <dbReference type="EMBL" id="RHI17285.1"/>
    </source>
</evidence>
<sequence>MQVDETKADISGRSLQAPAVKDCRFTQTSFGTVVHDHSGKWLGQYESEDAAVEMIREMAQKQEDILDDIQQV</sequence>
<dbReference type="EMBL" id="QRKN01000022">
    <property type="protein sequence ID" value="RHI17285.1"/>
    <property type="molecule type" value="Genomic_DNA"/>
</dbReference>
<evidence type="ECO:0000313" key="3">
    <source>
        <dbReference type="Proteomes" id="UP000284296"/>
    </source>
</evidence>
<reference evidence="3 4" key="1">
    <citation type="submission" date="2018-08" db="EMBL/GenBank/DDBJ databases">
        <title>A genome reference for cultivated species of the human gut microbiota.</title>
        <authorList>
            <person name="Zou Y."/>
            <person name="Xue W."/>
            <person name="Luo G."/>
        </authorList>
    </citation>
    <scope>NUCLEOTIDE SEQUENCE [LARGE SCALE GENOMIC DNA]</scope>
    <source>
        <strain evidence="1 3">AF18-16LB</strain>
        <strain evidence="2 4">AM16-11</strain>
    </source>
</reference>
<dbReference type="Proteomes" id="UP000284296">
    <property type="component" value="Unassembled WGS sequence"/>
</dbReference>
<dbReference type="EMBL" id="QRXG01000024">
    <property type="protein sequence ID" value="RGT79712.1"/>
    <property type="molecule type" value="Genomic_DNA"/>
</dbReference>
<protein>
    <submittedName>
        <fullName evidence="2">Terpene synthase</fullName>
    </submittedName>
</protein>
<name>A0A414ZHR2_9FIRM</name>
<dbReference type="Proteomes" id="UP000285865">
    <property type="component" value="Unassembled WGS sequence"/>
</dbReference>
<accession>A0A414ZHR2</accession>